<protein>
    <submittedName>
        <fullName evidence="2">Pimeloyl-ACP methyl ester carboxylesterase</fullName>
    </submittedName>
</protein>
<dbReference type="SUPFAM" id="SSF53474">
    <property type="entry name" value="alpha/beta-Hydrolases"/>
    <property type="match status" value="1"/>
</dbReference>
<accession>A0A853C1F4</accession>
<reference evidence="2 3" key="1">
    <citation type="submission" date="2020-07" db="EMBL/GenBank/DDBJ databases">
        <title>Sequencing the genomes of 1000 actinobacteria strains.</title>
        <authorList>
            <person name="Klenk H.-P."/>
        </authorList>
    </citation>
    <scope>NUCLEOTIDE SEQUENCE [LARGE SCALE GENOMIC DNA]</scope>
    <source>
        <strain evidence="2 3">DSM 103833</strain>
    </source>
</reference>
<dbReference type="Gene3D" id="3.40.50.1820">
    <property type="entry name" value="alpha/beta hydrolase"/>
    <property type="match status" value="1"/>
</dbReference>
<dbReference type="InterPro" id="IPR000073">
    <property type="entry name" value="AB_hydrolase_1"/>
</dbReference>
<dbReference type="Proteomes" id="UP000530424">
    <property type="component" value="Unassembled WGS sequence"/>
</dbReference>
<dbReference type="EMBL" id="JACCFP010000001">
    <property type="protein sequence ID" value="NYJ00183.1"/>
    <property type="molecule type" value="Genomic_DNA"/>
</dbReference>
<dbReference type="AlphaFoldDB" id="A0A853C1F4"/>
<gene>
    <name evidence="2" type="ORF">HNR19_000881</name>
</gene>
<dbReference type="PRINTS" id="PR00111">
    <property type="entry name" value="ABHYDROLASE"/>
</dbReference>
<comment type="caution">
    <text evidence="2">The sequence shown here is derived from an EMBL/GenBank/DDBJ whole genome shotgun (WGS) entry which is preliminary data.</text>
</comment>
<dbReference type="InterPro" id="IPR050471">
    <property type="entry name" value="AB_hydrolase"/>
</dbReference>
<dbReference type="GO" id="GO:0003824">
    <property type="term" value="F:catalytic activity"/>
    <property type="evidence" value="ECO:0007669"/>
    <property type="project" value="UniProtKB-ARBA"/>
</dbReference>
<name>A0A853C1F4_9ACTN</name>
<evidence type="ECO:0000313" key="2">
    <source>
        <dbReference type="EMBL" id="NYJ00183.1"/>
    </source>
</evidence>
<evidence type="ECO:0000313" key="3">
    <source>
        <dbReference type="Proteomes" id="UP000530424"/>
    </source>
</evidence>
<evidence type="ECO:0000259" key="1">
    <source>
        <dbReference type="Pfam" id="PF00561"/>
    </source>
</evidence>
<keyword evidence="3" id="KW-1185">Reference proteome</keyword>
<dbReference type="RefSeq" id="WP_179666810.1">
    <property type="nucleotide sequence ID" value="NZ_JACCFP010000001.1"/>
</dbReference>
<sequence length="267" mass="28724">MSTPPNLVRRGEGVPLIAIHGNGVDHRLLLALDDCLADTGRWERIYLDLPGFGGTPPLDGIGGLPELADWVVGTVRGLVGSRSFGLLASSLGGLLARHVIAQLGSQVLGAALIAPVVDPDAARRRRPAQVVAERDDDLLRSLPPADRDEFTGVAVRQVGASWEAFRRHALPGIRAADPDAMERLSQRYFLTRAPESGAPPFAGPVLVVTGRQDHIVGYEDQFDLLAHYPRATYLALDNAGHNVHLEQPEQVEAALRVWSRACGDARA</sequence>
<dbReference type="InterPro" id="IPR029058">
    <property type="entry name" value="AB_hydrolase_fold"/>
</dbReference>
<proteinExistence type="predicted"/>
<dbReference type="Pfam" id="PF00561">
    <property type="entry name" value="Abhydrolase_1"/>
    <property type="match status" value="1"/>
</dbReference>
<dbReference type="PANTHER" id="PTHR43433:SF10">
    <property type="entry name" value="AB HYDROLASE-1 DOMAIN-CONTAINING PROTEIN"/>
    <property type="match status" value="1"/>
</dbReference>
<feature type="domain" description="AB hydrolase-1" evidence="1">
    <location>
        <begin position="15"/>
        <end position="248"/>
    </location>
</feature>
<dbReference type="PANTHER" id="PTHR43433">
    <property type="entry name" value="HYDROLASE, ALPHA/BETA FOLD FAMILY PROTEIN"/>
    <property type="match status" value="1"/>
</dbReference>
<organism evidence="2 3">
    <name type="scientific">Nocardioides thalensis</name>
    <dbReference type="NCBI Taxonomy" id="1914755"/>
    <lineage>
        <taxon>Bacteria</taxon>
        <taxon>Bacillati</taxon>
        <taxon>Actinomycetota</taxon>
        <taxon>Actinomycetes</taxon>
        <taxon>Propionibacteriales</taxon>
        <taxon>Nocardioidaceae</taxon>
        <taxon>Nocardioides</taxon>
    </lineage>
</organism>